<dbReference type="Proteomes" id="UP001177670">
    <property type="component" value="Unassembled WGS sequence"/>
</dbReference>
<feature type="compositionally biased region" description="Low complexity" evidence="1">
    <location>
        <begin position="75"/>
        <end position="84"/>
    </location>
</feature>
<gene>
    <name evidence="3" type="ORF">K0M31_009940</name>
</gene>
<dbReference type="EMBL" id="JAHYIQ010000024">
    <property type="protein sequence ID" value="KAK1122100.1"/>
    <property type="molecule type" value="Genomic_DNA"/>
</dbReference>
<feature type="region of interest" description="Disordered" evidence="1">
    <location>
        <begin position="61"/>
        <end position="95"/>
    </location>
</feature>
<evidence type="ECO:0000313" key="3">
    <source>
        <dbReference type="EMBL" id="KAK1122100.1"/>
    </source>
</evidence>
<organism evidence="3 4">
    <name type="scientific">Melipona bicolor</name>
    <dbReference type="NCBI Taxonomy" id="60889"/>
    <lineage>
        <taxon>Eukaryota</taxon>
        <taxon>Metazoa</taxon>
        <taxon>Ecdysozoa</taxon>
        <taxon>Arthropoda</taxon>
        <taxon>Hexapoda</taxon>
        <taxon>Insecta</taxon>
        <taxon>Pterygota</taxon>
        <taxon>Neoptera</taxon>
        <taxon>Endopterygota</taxon>
        <taxon>Hymenoptera</taxon>
        <taxon>Apocrita</taxon>
        <taxon>Aculeata</taxon>
        <taxon>Apoidea</taxon>
        <taxon>Anthophila</taxon>
        <taxon>Apidae</taxon>
        <taxon>Melipona</taxon>
    </lineage>
</organism>
<feature type="non-terminal residue" evidence="3">
    <location>
        <position position="136"/>
    </location>
</feature>
<name>A0AA40KIY1_9HYME</name>
<evidence type="ECO:0000313" key="4">
    <source>
        <dbReference type="Proteomes" id="UP001177670"/>
    </source>
</evidence>
<proteinExistence type="predicted"/>
<feature type="compositionally biased region" description="Basic and acidic residues" evidence="1">
    <location>
        <begin position="61"/>
        <end position="73"/>
    </location>
</feature>
<keyword evidence="2" id="KW-1133">Transmembrane helix</keyword>
<reference evidence="3" key="1">
    <citation type="submission" date="2021-10" db="EMBL/GenBank/DDBJ databases">
        <title>Melipona bicolor Genome sequencing and assembly.</title>
        <authorList>
            <person name="Araujo N.S."/>
            <person name="Arias M.C."/>
        </authorList>
    </citation>
    <scope>NUCLEOTIDE SEQUENCE</scope>
    <source>
        <strain evidence="3">USP_2M_L1-L4_2017</strain>
        <tissue evidence="3">Whole body</tissue>
    </source>
</reference>
<feature type="transmembrane region" description="Helical" evidence="2">
    <location>
        <begin position="35"/>
        <end position="54"/>
    </location>
</feature>
<sequence length="136" mass="15229">EISVSLNGELFGLVSWVYERREISSPLVGATLVHWLRGCIGEITCVLVLLVRMARKKSNTRENRVKIGGKREGTSSLLKGSLGKRSGKEGPREAKTECKISHLLARFGTSCKLHDSKRFKKVLIFSEKEKDSKNDQ</sequence>
<keyword evidence="4" id="KW-1185">Reference proteome</keyword>
<protein>
    <submittedName>
        <fullName evidence="3">Uncharacterized protein</fullName>
    </submittedName>
</protein>
<evidence type="ECO:0000256" key="2">
    <source>
        <dbReference type="SAM" id="Phobius"/>
    </source>
</evidence>
<keyword evidence="2" id="KW-0472">Membrane</keyword>
<evidence type="ECO:0000256" key="1">
    <source>
        <dbReference type="SAM" id="MobiDB-lite"/>
    </source>
</evidence>
<feature type="compositionally biased region" description="Basic and acidic residues" evidence="1">
    <location>
        <begin position="86"/>
        <end position="95"/>
    </location>
</feature>
<comment type="caution">
    <text evidence="3">The sequence shown here is derived from an EMBL/GenBank/DDBJ whole genome shotgun (WGS) entry which is preliminary data.</text>
</comment>
<keyword evidence="2" id="KW-0812">Transmembrane</keyword>
<dbReference type="AlphaFoldDB" id="A0AA40KIY1"/>
<accession>A0AA40KIY1</accession>